<dbReference type="AlphaFoldDB" id="A0AAW6Q9P8"/>
<feature type="transmembrane region" description="Helical" evidence="6">
    <location>
        <begin position="105"/>
        <end position="123"/>
    </location>
</feature>
<dbReference type="PANTHER" id="PTHR30250:SF11">
    <property type="entry name" value="O-ANTIGEN TRANSPORTER-RELATED"/>
    <property type="match status" value="1"/>
</dbReference>
<keyword evidence="5 6" id="KW-0472">Membrane</keyword>
<keyword evidence="3 6" id="KW-0812">Transmembrane</keyword>
<evidence type="ECO:0000313" key="7">
    <source>
        <dbReference type="EMBL" id="MDG2950319.1"/>
    </source>
</evidence>
<proteinExistence type="predicted"/>
<feature type="transmembrane region" description="Helical" evidence="6">
    <location>
        <begin position="276"/>
        <end position="296"/>
    </location>
</feature>
<dbReference type="EMBL" id="JARQTW010000012">
    <property type="protein sequence ID" value="MDG2950319.1"/>
    <property type="molecule type" value="Genomic_DNA"/>
</dbReference>
<feature type="transmembrane region" description="Helical" evidence="6">
    <location>
        <begin position="369"/>
        <end position="390"/>
    </location>
</feature>
<evidence type="ECO:0000256" key="6">
    <source>
        <dbReference type="SAM" id="Phobius"/>
    </source>
</evidence>
<feature type="transmembrane region" description="Helical" evidence="6">
    <location>
        <begin position="308"/>
        <end position="330"/>
    </location>
</feature>
<evidence type="ECO:0008006" key="9">
    <source>
        <dbReference type="Google" id="ProtNLM"/>
    </source>
</evidence>
<feature type="transmembrane region" description="Helical" evidence="6">
    <location>
        <begin position="135"/>
        <end position="156"/>
    </location>
</feature>
<feature type="transmembrane region" description="Helical" evidence="6">
    <location>
        <begin position="81"/>
        <end position="99"/>
    </location>
</feature>
<protein>
    <recommendedName>
        <fullName evidence="9">Polysaccharide biosynthesis protein</fullName>
    </recommendedName>
</protein>
<evidence type="ECO:0000256" key="5">
    <source>
        <dbReference type="ARBA" id="ARBA00023136"/>
    </source>
</evidence>
<feature type="transmembrane region" description="Helical" evidence="6">
    <location>
        <begin position="237"/>
        <end position="256"/>
    </location>
</feature>
<evidence type="ECO:0000256" key="1">
    <source>
        <dbReference type="ARBA" id="ARBA00004651"/>
    </source>
</evidence>
<keyword evidence="4 6" id="KW-1133">Transmembrane helix</keyword>
<accession>A0AAW6Q9P8</accession>
<reference evidence="7" key="1">
    <citation type="submission" date="2023-03" db="EMBL/GenBank/DDBJ databases">
        <title>Classification of Bisgaard taxon 6 and taxon 10 as Exercitatus varius gen. nov., spec. nov.</title>
        <authorList>
            <person name="Christensen H."/>
        </authorList>
    </citation>
    <scope>NUCLEOTIDE SEQUENCE</scope>
    <source>
        <strain evidence="7">86116</strain>
    </source>
</reference>
<dbReference type="PANTHER" id="PTHR30250">
    <property type="entry name" value="PST FAMILY PREDICTED COLANIC ACID TRANSPORTER"/>
    <property type="match status" value="1"/>
</dbReference>
<organism evidence="7 8">
    <name type="scientific">Exercitatus varius</name>
    <dbReference type="NCBI Taxonomy" id="67857"/>
    <lineage>
        <taxon>Bacteria</taxon>
        <taxon>Pseudomonadati</taxon>
        <taxon>Pseudomonadota</taxon>
        <taxon>Gammaproteobacteria</taxon>
        <taxon>Pasteurellales</taxon>
        <taxon>Pasteurellaceae</taxon>
        <taxon>Exercitatus</taxon>
    </lineage>
</organism>
<evidence type="ECO:0000256" key="4">
    <source>
        <dbReference type="ARBA" id="ARBA00022989"/>
    </source>
</evidence>
<evidence type="ECO:0000256" key="3">
    <source>
        <dbReference type="ARBA" id="ARBA00022692"/>
    </source>
</evidence>
<dbReference type="GO" id="GO:0005886">
    <property type="term" value="C:plasma membrane"/>
    <property type="evidence" value="ECO:0007669"/>
    <property type="project" value="UniProtKB-SubCell"/>
</dbReference>
<comment type="subcellular location">
    <subcellularLocation>
        <location evidence="1">Cell membrane</location>
        <topology evidence="1">Multi-pass membrane protein</topology>
    </subcellularLocation>
</comment>
<evidence type="ECO:0000256" key="2">
    <source>
        <dbReference type="ARBA" id="ARBA00022475"/>
    </source>
</evidence>
<gene>
    <name evidence="7" type="ORF">P7M15_07290</name>
</gene>
<dbReference type="InterPro" id="IPR050833">
    <property type="entry name" value="Poly_Biosynth_Transport"/>
</dbReference>
<feature type="transmembrane region" description="Helical" evidence="6">
    <location>
        <begin position="12"/>
        <end position="33"/>
    </location>
</feature>
<feature type="transmembrane region" description="Helical" evidence="6">
    <location>
        <begin position="45"/>
        <end position="69"/>
    </location>
</feature>
<comment type="caution">
    <text evidence="7">The sequence shown here is derived from an EMBL/GenBank/DDBJ whole genome shotgun (WGS) entry which is preliminary data.</text>
</comment>
<name>A0AAW6Q9P8_9PAST</name>
<evidence type="ECO:0000313" key="8">
    <source>
        <dbReference type="Proteomes" id="UP001214976"/>
    </source>
</evidence>
<feature type="transmembrane region" description="Helical" evidence="6">
    <location>
        <begin position="342"/>
        <end position="362"/>
    </location>
</feature>
<keyword evidence="2" id="KW-1003">Cell membrane</keyword>
<sequence>MLNSMKSNRHFIMLIGVTILSMGLTMVSSFVLARMLSVDDRGLHQLFITTVSYVVTIATGGSGFALALSMRNKRYLNWRRYFAAFIAAAVIVALIAVALFDFTQFEFLFVFNVILTAILTITLEKSKIDPRLKIYRALTLQQPVLLVAIYGITYLWLGEQPLKTVIELLTLFSFIQAAACLFYLYRIEKSFLKTENLREIDRTFFLKTWFKQNLYQIFGATTSSLDKYLIAILLGHYYLGLYTVCIAFDALLTKFINMLTDYYYSGLLNNLNRIKSVLAVIALLSAGAVILTPLLAEPIIRFFFSTKYVEVAPVLIWFILNSIIAGLSWLLSQNMLIQGKQVLLFTRQIISIAVFVGLFYALKDYQLYGVAYAFIGGSLTRLAISIAYYFKYPVNSVTLESK</sequence>
<dbReference type="Proteomes" id="UP001214976">
    <property type="component" value="Unassembled WGS sequence"/>
</dbReference>
<feature type="transmembrane region" description="Helical" evidence="6">
    <location>
        <begin position="168"/>
        <end position="185"/>
    </location>
</feature>